<gene>
    <name evidence="1" type="ORF">GCM10011380_00930</name>
</gene>
<dbReference type="EMBL" id="BMIH01000001">
    <property type="protein sequence ID" value="GGB15305.1"/>
    <property type="molecule type" value="Genomic_DNA"/>
</dbReference>
<dbReference type="RefSeq" id="WP_188656664.1">
    <property type="nucleotide sequence ID" value="NZ_BMIH01000001.1"/>
</dbReference>
<reference evidence="1" key="1">
    <citation type="journal article" date="2014" name="Int. J. Syst. Evol. Microbiol.">
        <title>Complete genome sequence of Corynebacterium casei LMG S-19264T (=DSM 44701T), isolated from a smear-ripened cheese.</title>
        <authorList>
            <consortium name="US DOE Joint Genome Institute (JGI-PGF)"/>
            <person name="Walter F."/>
            <person name="Albersmeier A."/>
            <person name="Kalinowski J."/>
            <person name="Ruckert C."/>
        </authorList>
    </citation>
    <scope>NUCLEOTIDE SEQUENCE</scope>
    <source>
        <strain evidence="1">CGMCC 1.15330</strain>
    </source>
</reference>
<name>A0A916WMQ6_9SPHN</name>
<dbReference type="Proteomes" id="UP000623067">
    <property type="component" value="Unassembled WGS sequence"/>
</dbReference>
<organism evidence="1 2">
    <name type="scientific">Sphingomonas metalli</name>
    <dbReference type="NCBI Taxonomy" id="1779358"/>
    <lineage>
        <taxon>Bacteria</taxon>
        <taxon>Pseudomonadati</taxon>
        <taxon>Pseudomonadota</taxon>
        <taxon>Alphaproteobacteria</taxon>
        <taxon>Sphingomonadales</taxon>
        <taxon>Sphingomonadaceae</taxon>
        <taxon>Sphingomonas</taxon>
    </lineage>
</organism>
<comment type="caution">
    <text evidence="1">The sequence shown here is derived from an EMBL/GenBank/DDBJ whole genome shotgun (WGS) entry which is preliminary data.</text>
</comment>
<dbReference type="AlphaFoldDB" id="A0A916WMQ6"/>
<reference evidence="1" key="2">
    <citation type="submission" date="2020-09" db="EMBL/GenBank/DDBJ databases">
        <authorList>
            <person name="Sun Q."/>
            <person name="Zhou Y."/>
        </authorList>
    </citation>
    <scope>NUCLEOTIDE SEQUENCE</scope>
    <source>
        <strain evidence="1">CGMCC 1.15330</strain>
    </source>
</reference>
<protein>
    <submittedName>
        <fullName evidence="1">Uncharacterized protein</fullName>
    </submittedName>
</protein>
<evidence type="ECO:0000313" key="1">
    <source>
        <dbReference type="EMBL" id="GGB15305.1"/>
    </source>
</evidence>
<accession>A0A916WMQ6</accession>
<keyword evidence="2" id="KW-1185">Reference proteome</keyword>
<evidence type="ECO:0000313" key="2">
    <source>
        <dbReference type="Proteomes" id="UP000623067"/>
    </source>
</evidence>
<proteinExistence type="predicted"/>
<sequence length="115" mass="13074">MSGEINWGPGSPPPPDQWWSEILTTAQLRLLIAINDHDGKYLANKRRQITCDRLRTYGLVVLRDGRLRLTDRGRDALTEFAEEGEYEIDADGFVLWASPPDYATLSPDTLEGRDR</sequence>